<reference evidence="4" key="1">
    <citation type="journal article" date="2010" name="Int. J. Syst. Evol. Microbiol.">
        <title>Porticoccus litoralis gen. nov., sp. nov., a gammaproteobacterium isolated from the Yellow Sea.</title>
        <authorList>
            <person name="Oh H.M."/>
            <person name="Kim H."/>
            <person name="Kim K.M."/>
            <person name="Min G.S."/>
            <person name="Cho J.C."/>
        </authorList>
    </citation>
    <scope>NUCLEOTIDE SEQUENCE</scope>
    <source>
        <strain evidence="4">DSM 25064</strain>
    </source>
</reference>
<keyword evidence="2 3" id="KW-0810">Translation regulation</keyword>
<dbReference type="AlphaFoldDB" id="A0AAW8B813"/>
<comment type="subcellular location">
    <subcellularLocation>
        <location evidence="3">Cytoplasm</location>
    </subcellularLocation>
</comment>
<dbReference type="InterPro" id="IPR007040">
    <property type="entry name" value="Ribosome_modulation_factor"/>
</dbReference>
<accession>A0AAW8B813</accession>
<gene>
    <name evidence="3 4" type="primary">rmf</name>
    <name evidence="4" type="ORF">Q8A57_09610</name>
</gene>
<keyword evidence="5" id="KW-1185">Reference proteome</keyword>
<dbReference type="Gene3D" id="1.10.10.620">
    <property type="entry name" value="ribosome modulation factor like domain"/>
    <property type="match status" value="1"/>
</dbReference>
<evidence type="ECO:0000256" key="2">
    <source>
        <dbReference type="ARBA" id="ARBA00022845"/>
    </source>
</evidence>
<dbReference type="EMBL" id="JAUUUU010000005">
    <property type="protein sequence ID" value="MDP1521224.1"/>
    <property type="molecule type" value="Genomic_DNA"/>
</dbReference>
<dbReference type="Proteomes" id="UP001178354">
    <property type="component" value="Unassembled WGS sequence"/>
</dbReference>
<dbReference type="HAMAP" id="MF_00919">
    <property type="entry name" value="RMF"/>
    <property type="match status" value="1"/>
</dbReference>
<evidence type="ECO:0000313" key="4">
    <source>
        <dbReference type="EMBL" id="MDP1521224.1"/>
    </source>
</evidence>
<organism evidence="4 5">
    <name type="scientific">Porticoccus litoralis</name>
    <dbReference type="NCBI Taxonomy" id="434086"/>
    <lineage>
        <taxon>Bacteria</taxon>
        <taxon>Pseudomonadati</taxon>
        <taxon>Pseudomonadota</taxon>
        <taxon>Gammaproteobacteria</taxon>
        <taxon>Cellvibrionales</taxon>
        <taxon>Porticoccaceae</taxon>
        <taxon>Porticoccus</taxon>
    </lineage>
</organism>
<comment type="function">
    <text evidence="3">During stationary phase, converts 70S ribosomes to an inactive dimeric form (100S ribosomes).</text>
</comment>
<protein>
    <recommendedName>
        <fullName evidence="3">Ribosome modulation factor</fullName>
        <shortName evidence="3">RMF</shortName>
    </recommendedName>
</protein>
<keyword evidence="1 3" id="KW-0963">Cytoplasm</keyword>
<dbReference type="Pfam" id="PF04957">
    <property type="entry name" value="RMF"/>
    <property type="match status" value="1"/>
</dbReference>
<dbReference type="InterPro" id="IPR023200">
    <property type="entry name" value="RMF_sf"/>
</dbReference>
<proteinExistence type="inferred from homology"/>
<comment type="caution">
    <text evidence="4">The sequence shown here is derived from an EMBL/GenBank/DDBJ whole genome shotgun (WGS) entry which is preliminary data.</text>
</comment>
<comment type="similarity">
    <text evidence="3">Belongs to the ribosome modulation factor family.</text>
</comment>
<dbReference type="NCBIfam" id="NF011162">
    <property type="entry name" value="PRK14563.1"/>
    <property type="match status" value="1"/>
</dbReference>
<reference evidence="4" key="2">
    <citation type="submission" date="2023-08" db="EMBL/GenBank/DDBJ databases">
        <authorList>
            <person name="Luo J."/>
        </authorList>
    </citation>
    <scope>NUCLEOTIDE SEQUENCE</scope>
    <source>
        <strain evidence="4">DSM 25064</strain>
    </source>
</reference>
<dbReference type="NCBIfam" id="NF041886">
    <property type="entry name" value="Rmf_CrpP_fam"/>
    <property type="match status" value="1"/>
</dbReference>
<name>A0AAW8B813_9GAMM</name>
<evidence type="ECO:0000256" key="3">
    <source>
        <dbReference type="HAMAP-Rule" id="MF_00919"/>
    </source>
</evidence>
<dbReference type="RefSeq" id="WP_305170888.1">
    <property type="nucleotide sequence ID" value="NZ_JAUUUU010000005.1"/>
</dbReference>
<dbReference type="GO" id="GO:0005737">
    <property type="term" value="C:cytoplasm"/>
    <property type="evidence" value="ECO:0007669"/>
    <property type="project" value="UniProtKB-SubCell"/>
</dbReference>
<evidence type="ECO:0000313" key="5">
    <source>
        <dbReference type="Proteomes" id="UP001178354"/>
    </source>
</evidence>
<dbReference type="GO" id="GO:0006417">
    <property type="term" value="P:regulation of translation"/>
    <property type="evidence" value="ECO:0007669"/>
    <property type="project" value="UniProtKB-UniRule"/>
</dbReference>
<sequence length="68" mass="7847">MRRQKRDSSHRAFIKGYQAGISGKNKSTCPHTEETSLAQDWFNGWREGREDNWSGYNAQACQQKVISL</sequence>
<evidence type="ECO:0000256" key="1">
    <source>
        <dbReference type="ARBA" id="ARBA00022490"/>
    </source>
</evidence>